<dbReference type="EMBL" id="SRYA01000018">
    <property type="protein sequence ID" value="TGY96265.1"/>
    <property type="molecule type" value="Genomic_DNA"/>
</dbReference>
<accession>A0AC61RWB7</accession>
<proteinExistence type="predicted"/>
<dbReference type="Proteomes" id="UP000304953">
    <property type="component" value="Unassembled WGS sequence"/>
</dbReference>
<name>A0AC61RWB7_9FIRM</name>
<organism evidence="1 2">
    <name type="scientific">Petralouisia muris</name>
    <dbReference type="NCBI Taxonomy" id="3032872"/>
    <lineage>
        <taxon>Bacteria</taxon>
        <taxon>Bacillati</taxon>
        <taxon>Bacillota</taxon>
        <taxon>Clostridia</taxon>
        <taxon>Lachnospirales</taxon>
        <taxon>Lachnospiraceae</taxon>
        <taxon>Petralouisia</taxon>
    </lineage>
</organism>
<evidence type="ECO:0000313" key="2">
    <source>
        <dbReference type="Proteomes" id="UP000304953"/>
    </source>
</evidence>
<evidence type="ECO:0000313" key="1">
    <source>
        <dbReference type="EMBL" id="TGY96265.1"/>
    </source>
</evidence>
<keyword evidence="2" id="KW-1185">Reference proteome</keyword>
<reference evidence="1" key="1">
    <citation type="submission" date="2019-04" db="EMBL/GenBank/DDBJ databases">
        <title>Microbes associate with the intestines of laboratory mice.</title>
        <authorList>
            <person name="Navarre W."/>
            <person name="Wong E."/>
            <person name="Huang K."/>
            <person name="Tropini C."/>
            <person name="Ng K."/>
            <person name="Yu B."/>
        </authorList>
    </citation>
    <scope>NUCLEOTIDE SEQUENCE</scope>
    <source>
        <strain evidence="1">NM01_1-7b</strain>
    </source>
</reference>
<protein>
    <submittedName>
        <fullName evidence="1">N-acetyltransferase</fullName>
    </submittedName>
</protein>
<comment type="caution">
    <text evidence="1">The sequence shown here is derived from an EMBL/GenBank/DDBJ whole genome shotgun (WGS) entry which is preliminary data.</text>
</comment>
<gene>
    <name evidence="1" type="ORF">E5329_10480</name>
</gene>
<sequence>MLLYKKTGEVTMEMAYQTERLELKILDDTASAKVLQFYQDNREIIEKYETDRPPQFYTDQFQKMLLQGEYNLAVKQKSLRFWVQEQGQPDRIVGTVSFHNIKYGFYQCCELGYKFDQRFWGRGYATESISKGIQVIFGELKLHRIEACVLPGNTASQKLLLKLGFEFEGIKKQSVKLHGRWRDHELYALLSEEEPIHSDSGTSSQILRC</sequence>